<proteinExistence type="predicted"/>
<evidence type="ECO:0000259" key="1">
    <source>
        <dbReference type="Pfam" id="PF22768"/>
    </source>
</evidence>
<dbReference type="InterPro" id="IPR054738">
    <property type="entry name" value="Siphovirus-type_tail_C"/>
</dbReference>
<accession>A0ABY5TRW5</accession>
<organism evidence="2 3">
    <name type="scientific">Bacteriophage sp</name>
    <dbReference type="NCBI Taxonomy" id="38018"/>
    <lineage>
        <taxon>Viruses</taxon>
    </lineage>
</organism>
<dbReference type="Pfam" id="PF22768">
    <property type="entry name" value="SPP1_Dit"/>
    <property type="match status" value="1"/>
</dbReference>
<sequence>MAIFTLDPRDVRLTLNGFPLYGIDSYGCEWHVTFQNVSGLFDGVGSTLQTKDKAWSDGWFSNIPVAQGRSISVEGHIIGKCTENCINAWDAFKRSFNITSQSLVVELGDISRQVQVMQSSSAPLVEWAGVNILKFSIGLTALDSYLYDTQSVSGNTGLPRSHGGMTFPYHFEDIDTGKGSMWVWSETTVSGSVRLTNTGSAPSPVTIRIDGPVVNPQIEHRPSGHIMAFDLSLGEGHYILINGATHEILVDGTDPARGSVTRREWSYAEVGENIWMFSAEEPSDNARMTVTFNPAYI</sequence>
<evidence type="ECO:0000313" key="2">
    <source>
        <dbReference type="EMBL" id="UVX66854.1"/>
    </source>
</evidence>
<keyword evidence="3" id="KW-1185">Reference proteome</keyword>
<reference evidence="2" key="1">
    <citation type="submission" date="2022-07" db="EMBL/GenBank/DDBJ databases">
        <authorList>
            <person name="Nishijima S."/>
        </authorList>
    </citation>
    <scope>NUCLEOTIDE SEQUENCE</scope>
    <source>
        <strain evidence="2">3465_136698</strain>
    </source>
</reference>
<protein>
    <submittedName>
        <fullName evidence="2">Tail protein</fullName>
    </submittedName>
</protein>
<dbReference type="Proteomes" id="UP001158726">
    <property type="component" value="Segment"/>
</dbReference>
<evidence type="ECO:0000313" key="3">
    <source>
        <dbReference type="Proteomes" id="UP001158726"/>
    </source>
</evidence>
<dbReference type="EMBL" id="OP072641">
    <property type="protein sequence ID" value="UVX66854.1"/>
    <property type="molecule type" value="Genomic_DNA"/>
</dbReference>
<feature type="domain" description="Siphovirus-type tail component C-terminal" evidence="1">
    <location>
        <begin position="199"/>
        <end position="296"/>
    </location>
</feature>
<name>A0ABY5TRW5_9VIRU</name>